<name>A0A364K9C4_9BACL</name>
<feature type="transmembrane region" description="Helical" evidence="1">
    <location>
        <begin position="20"/>
        <end position="39"/>
    </location>
</feature>
<feature type="transmembrane region" description="Helical" evidence="1">
    <location>
        <begin position="139"/>
        <end position="157"/>
    </location>
</feature>
<feature type="transmembrane region" description="Helical" evidence="1">
    <location>
        <begin position="164"/>
        <end position="190"/>
    </location>
</feature>
<dbReference type="Pfam" id="PF12730">
    <property type="entry name" value="ABC2_membrane_4"/>
    <property type="match status" value="1"/>
</dbReference>
<reference evidence="2 3" key="1">
    <citation type="submission" date="2018-06" db="EMBL/GenBank/DDBJ databases">
        <title>Thermoflavimicrobium daqus sp. nov., a thermophilic microbe isolated from Moutai-flavour Daqu.</title>
        <authorList>
            <person name="Wang X."/>
            <person name="Zhou H."/>
        </authorList>
    </citation>
    <scope>NUCLEOTIDE SEQUENCE [LARGE SCALE GENOMIC DNA]</scope>
    <source>
        <strain evidence="2 3">FBKL4.011</strain>
    </source>
</reference>
<dbReference type="OrthoDB" id="8613028at2"/>
<sequence length="237" mass="27723">MVGNLIQNELMKFFVRKRTWVYFIIFYSIPFLFILIYFFKTGSAWQKSFIDFALVFQLSFIGIYTTILAATTVAEEYVNGTIKQLLIRPYSRTNVLLSKYFAVFLMLLFQLIGTYLIAYILTWFFTIEKVYFSLFIRDLLYALILQTVYMTIAFMIATLTRKSALAIALTIFLQLTQGLSSFINMFYPFLSKYYLFGLLNLGQLPEGVSLAWAILVIAIYYIIFILVTFQAFSRRDV</sequence>
<keyword evidence="1" id="KW-0472">Membrane</keyword>
<proteinExistence type="predicted"/>
<keyword evidence="3" id="KW-1185">Reference proteome</keyword>
<feature type="transmembrane region" description="Helical" evidence="1">
    <location>
        <begin position="210"/>
        <end position="232"/>
    </location>
</feature>
<keyword evidence="1" id="KW-1133">Transmembrane helix</keyword>
<evidence type="ECO:0000313" key="3">
    <source>
        <dbReference type="Proteomes" id="UP000251213"/>
    </source>
</evidence>
<reference evidence="2 3" key="2">
    <citation type="submission" date="2018-06" db="EMBL/GenBank/DDBJ databases">
        <authorList>
            <person name="Zhirakovskaya E."/>
        </authorList>
    </citation>
    <scope>NUCLEOTIDE SEQUENCE [LARGE SCALE GENOMIC DNA]</scope>
    <source>
        <strain evidence="2 3">FBKL4.011</strain>
    </source>
</reference>
<comment type="caution">
    <text evidence="2">The sequence shown here is derived from an EMBL/GenBank/DDBJ whole genome shotgun (WGS) entry which is preliminary data.</text>
</comment>
<feature type="transmembrane region" description="Helical" evidence="1">
    <location>
        <begin position="100"/>
        <end position="127"/>
    </location>
</feature>
<dbReference type="PANTHER" id="PTHR37305">
    <property type="entry name" value="INTEGRAL MEMBRANE PROTEIN-RELATED"/>
    <property type="match status" value="1"/>
</dbReference>
<evidence type="ECO:0000313" key="2">
    <source>
        <dbReference type="EMBL" id="RAL26895.1"/>
    </source>
</evidence>
<gene>
    <name evidence="2" type="ORF">DL897_02275</name>
</gene>
<keyword evidence="1" id="KW-0812">Transmembrane</keyword>
<dbReference type="Proteomes" id="UP000251213">
    <property type="component" value="Unassembled WGS sequence"/>
</dbReference>
<dbReference type="PANTHER" id="PTHR37305:SF1">
    <property type="entry name" value="MEMBRANE PROTEIN"/>
    <property type="match status" value="1"/>
</dbReference>
<protein>
    <recommendedName>
        <fullName evidence="4">ABC transporter permease</fullName>
    </recommendedName>
</protein>
<organism evidence="2 3">
    <name type="scientific">Thermoflavimicrobium daqui</name>
    <dbReference type="NCBI Taxonomy" id="2137476"/>
    <lineage>
        <taxon>Bacteria</taxon>
        <taxon>Bacillati</taxon>
        <taxon>Bacillota</taxon>
        <taxon>Bacilli</taxon>
        <taxon>Bacillales</taxon>
        <taxon>Thermoactinomycetaceae</taxon>
        <taxon>Thermoflavimicrobium</taxon>
    </lineage>
</organism>
<evidence type="ECO:0000256" key="1">
    <source>
        <dbReference type="SAM" id="Phobius"/>
    </source>
</evidence>
<dbReference type="RefSeq" id="WP_113657499.1">
    <property type="nucleotide sequence ID" value="NZ_KZ845663.1"/>
</dbReference>
<accession>A0A364K9C4</accession>
<evidence type="ECO:0008006" key="4">
    <source>
        <dbReference type="Google" id="ProtNLM"/>
    </source>
</evidence>
<dbReference type="EMBL" id="QJKK01000001">
    <property type="protein sequence ID" value="RAL26895.1"/>
    <property type="molecule type" value="Genomic_DNA"/>
</dbReference>
<feature type="transmembrane region" description="Helical" evidence="1">
    <location>
        <begin position="59"/>
        <end position="79"/>
    </location>
</feature>
<dbReference type="AlphaFoldDB" id="A0A364K9C4"/>